<feature type="compositionally biased region" description="Basic and acidic residues" evidence="1">
    <location>
        <begin position="1"/>
        <end position="10"/>
    </location>
</feature>
<feature type="compositionally biased region" description="Low complexity" evidence="1">
    <location>
        <begin position="111"/>
        <end position="122"/>
    </location>
</feature>
<evidence type="ECO:0000313" key="2">
    <source>
        <dbReference type="EnsemblPlants" id="KQL13728"/>
    </source>
</evidence>
<keyword evidence="3" id="KW-1185">Reference proteome</keyword>
<dbReference type="EnsemblPlants" id="KQL13728">
    <property type="protein sequence ID" value="KQL13728"/>
    <property type="gene ID" value="SETIT_024655mg"/>
</dbReference>
<sequence length="242" mass="26044">MAAEKREGVGRQRRPSTVDARSAATHRLISRPYAFSRRRPRDHAPSAASLAIKPCCKQVPSSCICGGEQQHRVRLLRKSISPAMHGISIVISQHVSHSGWTSQVQKGQQGSTAPSPTPASSARNWLHGHRPPRTSLAATAPNGDDGRRSLSGMVIELPELLPGSAAAPVVTAGVWADAAAHAATAGDVGAVLQAEEVGRRQPRCCRRWRRTIDVDRWEQGDGSMEPSSRSNAAAAWRVEARR</sequence>
<dbReference type="Proteomes" id="UP000004995">
    <property type="component" value="Unassembled WGS sequence"/>
</dbReference>
<dbReference type="HOGENOM" id="CLU_1148882_0_0_1"/>
<evidence type="ECO:0000256" key="1">
    <source>
        <dbReference type="SAM" id="MobiDB-lite"/>
    </source>
</evidence>
<feature type="region of interest" description="Disordered" evidence="1">
    <location>
        <begin position="100"/>
        <end position="147"/>
    </location>
</feature>
<feature type="compositionally biased region" description="Polar residues" evidence="1">
    <location>
        <begin position="100"/>
        <end position="110"/>
    </location>
</feature>
<dbReference type="AlphaFoldDB" id="K3ZDL7"/>
<name>K3ZDL7_SETIT</name>
<protein>
    <submittedName>
        <fullName evidence="2">Uncharacterized protein</fullName>
    </submittedName>
</protein>
<accession>K3ZDL7</accession>
<evidence type="ECO:0000313" key="3">
    <source>
        <dbReference type="Proteomes" id="UP000004995"/>
    </source>
</evidence>
<reference evidence="2" key="2">
    <citation type="submission" date="2018-08" db="UniProtKB">
        <authorList>
            <consortium name="EnsemblPlants"/>
        </authorList>
    </citation>
    <scope>IDENTIFICATION</scope>
    <source>
        <strain evidence="2">Yugu1</strain>
    </source>
</reference>
<dbReference type="InParanoid" id="K3ZDL7"/>
<feature type="region of interest" description="Disordered" evidence="1">
    <location>
        <begin position="217"/>
        <end position="242"/>
    </location>
</feature>
<feature type="region of interest" description="Disordered" evidence="1">
    <location>
        <begin position="1"/>
        <end position="26"/>
    </location>
</feature>
<reference evidence="3" key="1">
    <citation type="journal article" date="2012" name="Nat. Biotechnol.">
        <title>Reference genome sequence of the model plant Setaria.</title>
        <authorList>
            <person name="Bennetzen J.L."/>
            <person name="Schmutz J."/>
            <person name="Wang H."/>
            <person name="Percifield R."/>
            <person name="Hawkins J."/>
            <person name="Pontaroli A.C."/>
            <person name="Estep M."/>
            <person name="Feng L."/>
            <person name="Vaughn J.N."/>
            <person name="Grimwood J."/>
            <person name="Jenkins J."/>
            <person name="Barry K."/>
            <person name="Lindquist E."/>
            <person name="Hellsten U."/>
            <person name="Deshpande S."/>
            <person name="Wang X."/>
            <person name="Wu X."/>
            <person name="Mitros T."/>
            <person name="Triplett J."/>
            <person name="Yang X."/>
            <person name="Ye C.Y."/>
            <person name="Mauro-Herrera M."/>
            <person name="Wang L."/>
            <person name="Li P."/>
            <person name="Sharma M."/>
            <person name="Sharma R."/>
            <person name="Ronald P.C."/>
            <person name="Panaud O."/>
            <person name="Kellogg E.A."/>
            <person name="Brutnell T.P."/>
            <person name="Doust A.N."/>
            <person name="Tuskan G.A."/>
            <person name="Rokhsar D."/>
            <person name="Devos K.M."/>
        </authorList>
    </citation>
    <scope>NUCLEOTIDE SEQUENCE [LARGE SCALE GENOMIC DNA]</scope>
    <source>
        <strain evidence="3">cv. Yugu1</strain>
    </source>
</reference>
<dbReference type="EMBL" id="AGNK02001474">
    <property type="status" value="NOT_ANNOTATED_CDS"/>
    <property type="molecule type" value="Genomic_DNA"/>
</dbReference>
<organism evidence="2 3">
    <name type="scientific">Setaria italica</name>
    <name type="common">Foxtail millet</name>
    <name type="synonym">Panicum italicum</name>
    <dbReference type="NCBI Taxonomy" id="4555"/>
    <lineage>
        <taxon>Eukaryota</taxon>
        <taxon>Viridiplantae</taxon>
        <taxon>Streptophyta</taxon>
        <taxon>Embryophyta</taxon>
        <taxon>Tracheophyta</taxon>
        <taxon>Spermatophyta</taxon>
        <taxon>Magnoliopsida</taxon>
        <taxon>Liliopsida</taxon>
        <taxon>Poales</taxon>
        <taxon>Poaceae</taxon>
        <taxon>PACMAD clade</taxon>
        <taxon>Panicoideae</taxon>
        <taxon>Panicodae</taxon>
        <taxon>Paniceae</taxon>
        <taxon>Cenchrinae</taxon>
        <taxon>Setaria</taxon>
    </lineage>
</organism>
<proteinExistence type="predicted"/>
<dbReference type="Gramene" id="KQL13728">
    <property type="protein sequence ID" value="KQL13728"/>
    <property type="gene ID" value="SETIT_024655mg"/>
</dbReference>